<gene>
    <name evidence="4" type="ORF">FO440_04385</name>
</gene>
<evidence type="ECO:0000313" key="5">
    <source>
        <dbReference type="Proteomes" id="UP000318733"/>
    </source>
</evidence>
<reference evidence="4 5" key="1">
    <citation type="submission" date="2019-07" db="EMBL/GenBank/DDBJ databases">
        <authorList>
            <person name="Huq M.A."/>
        </authorList>
    </citation>
    <scope>NUCLEOTIDE SEQUENCE [LARGE SCALE GENOMIC DNA]</scope>
    <source>
        <strain evidence="4 5">MAH-19</strain>
    </source>
</reference>
<dbReference type="RefSeq" id="WP_144247001.1">
    <property type="nucleotide sequence ID" value="NZ_VLPK01000001.1"/>
</dbReference>
<evidence type="ECO:0000256" key="1">
    <source>
        <dbReference type="ARBA" id="ARBA00022729"/>
    </source>
</evidence>
<dbReference type="InterPro" id="IPR013784">
    <property type="entry name" value="Carb-bd-like_fold"/>
</dbReference>
<dbReference type="GO" id="GO:0030246">
    <property type="term" value="F:carbohydrate binding"/>
    <property type="evidence" value="ECO:0007669"/>
    <property type="project" value="InterPro"/>
</dbReference>
<proteinExistence type="predicted"/>
<dbReference type="InterPro" id="IPR032812">
    <property type="entry name" value="SbsA_Ig"/>
</dbReference>
<sequence length="548" mass="63038">MTLNKKGWFFHKKYLFLMLVLLVLGCAVQQKPQGGPRDRNPPKLLKATPPNLTHNFAAKEIRLEFDEYFKLNNPFQEITVFPAPDKNPDFKTRTKTLVITLKDTLLKNTTYVINFGKAIGDVNENNILKNFTYVFSTGSHIDSLTMSGTVTNNDTQQKEKEATVMLFTLKQDSMLFGKKKPSIYTTTDSAGNFRLSNLKEGVYKIYALKEQAPNKIYDNDNELIGFSTKPIKFTHDTSTINLRIFKQEPAKIRFVEKKFTLDGAMSFFFNKPIEKPSVKILYPKGLDEQKLVDFNKTGDSVVVYSKNMDFDSVRFAFYSNNKPLDTTYLRKQRKESFTRTLGFRYGLSVMNELKPGTDLHLYTSLPIDSFDPSLITLKEDSTVVNYTLVKDTGAVSKNFTMKYRWKPKAVYQLTIEDGAFTTIYGDKNKRQYKKFNIGKPENFSNLTLSVSVPDSAKMYVVQLLNEQNIVLRSDVITKKTKIAYNNFYVGKFTVRVVYDDNKNGKWDSGSIKELRQPENMWVNPKVITLRPNWDSEETVDIPKEVIVH</sequence>
<dbReference type="Pfam" id="PF13205">
    <property type="entry name" value="Big_5"/>
    <property type="match status" value="1"/>
</dbReference>
<dbReference type="Gene3D" id="2.60.40.1120">
    <property type="entry name" value="Carboxypeptidase-like, regulatory domain"/>
    <property type="match status" value="1"/>
</dbReference>
<protein>
    <recommendedName>
        <fullName evidence="3">SbsA Ig-like domain-containing protein</fullName>
    </recommendedName>
</protein>
<dbReference type="Proteomes" id="UP000318733">
    <property type="component" value="Unassembled WGS sequence"/>
</dbReference>
<feature type="signal peptide" evidence="2">
    <location>
        <begin position="1"/>
        <end position="29"/>
    </location>
</feature>
<dbReference type="AlphaFoldDB" id="A0A556MUA5"/>
<dbReference type="OrthoDB" id="9809989at2"/>
<dbReference type="SUPFAM" id="SSF49452">
    <property type="entry name" value="Starch-binding domain-like"/>
    <property type="match status" value="1"/>
</dbReference>
<dbReference type="PROSITE" id="PS51257">
    <property type="entry name" value="PROKAR_LIPOPROTEIN"/>
    <property type="match status" value="1"/>
</dbReference>
<evidence type="ECO:0000256" key="2">
    <source>
        <dbReference type="SAM" id="SignalP"/>
    </source>
</evidence>
<comment type="caution">
    <text evidence="4">The sequence shown here is derived from an EMBL/GenBank/DDBJ whole genome shotgun (WGS) entry which is preliminary data.</text>
</comment>
<dbReference type="EMBL" id="VLPK01000001">
    <property type="protein sequence ID" value="TSJ43435.1"/>
    <property type="molecule type" value="Genomic_DNA"/>
</dbReference>
<keyword evidence="1 2" id="KW-0732">Signal</keyword>
<accession>A0A556MUA5</accession>
<feature type="domain" description="SbsA Ig-like" evidence="3">
    <location>
        <begin position="38"/>
        <end position="137"/>
    </location>
</feature>
<keyword evidence="5" id="KW-1185">Reference proteome</keyword>
<feature type="chain" id="PRO_5021743991" description="SbsA Ig-like domain-containing protein" evidence="2">
    <location>
        <begin position="30"/>
        <end position="548"/>
    </location>
</feature>
<evidence type="ECO:0000313" key="4">
    <source>
        <dbReference type="EMBL" id="TSJ43435.1"/>
    </source>
</evidence>
<organism evidence="4 5">
    <name type="scientific">Mucilaginibacter corticis</name>
    <dbReference type="NCBI Taxonomy" id="2597670"/>
    <lineage>
        <taxon>Bacteria</taxon>
        <taxon>Pseudomonadati</taxon>
        <taxon>Bacteroidota</taxon>
        <taxon>Sphingobacteriia</taxon>
        <taxon>Sphingobacteriales</taxon>
        <taxon>Sphingobacteriaceae</taxon>
        <taxon>Mucilaginibacter</taxon>
    </lineage>
</organism>
<name>A0A556MUA5_9SPHI</name>
<evidence type="ECO:0000259" key="3">
    <source>
        <dbReference type="Pfam" id="PF13205"/>
    </source>
</evidence>